<dbReference type="EMBL" id="JAACFV010000113">
    <property type="protein sequence ID" value="KAF7505281.1"/>
    <property type="molecule type" value="Genomic_DNA"/>
</dbReference>
<evidence type="ECO:0000256" key="1">
    <source>
        <dbReference type="SAM" id="Coils"/>
    </source>
</evidence>
<keyword evidence="1" id="KW-0175">Coiled coil</keyword>
<sequence length="196" mass="22215">MMSSRGWNQARRSSSTQNKTTQNITWPEGGRRASNYSKLSWGFKITAQKIAANKKKVIKVLQAKYDEWKKRNNEALGEIFYGCSTSIQSLIGNYHIAKELWDFLEKSYSSIGMATVDSELFKLEDLSHANMKNVQHLASTINKAKETLIGLGYVTPEAYYIHILFKALGTPYPSLAKEIRQRDIQKLTLSDCIAQA</sequence>
<evidence type="ECO:0000313" key="3">
    <source>
        <dbReference type="EMBL" id="KAF7505281.1"/>
    </source>
</evidence>
<keyword evidence="4" id="KW-1185">Reference proteome</keyword>
<organism evidence="3 4">
    <name type="scientific">Endocarpon pusillum</name>
    <dbReference type="NCBI Taxonomy" id="364733"/>
    <lineage>
        <taxon>Eukaryota</taxon>
        <taxon>Fungi</taxon>
        <taxon>Dikarya</taxon>
        <taxon>Ascomycota</taxon>
        <taxon>Pezizomycotina</taxon>
        <taxon>Eurotiomycetes</taxon>
        <taxon>Chaetothyriomycetidae</taxon>
        <taxon>Verrucariales</taxon>
        <taxon>Verrucariaceae</taxon>
        <taxon>Endocarpon</taxon>
    </lineage>
</organism>
<reference evidence="3" key="1">
    <citation type="submission" date="2020-02" db="EMBL/GenBank/DDBJ databases">
        <authorList>
            <person name="Palmer J.M."/>
        </authorList>
    </citation>
    <scope>NUCLEOTIDE SEQUENCE</scope>
    <source>
        <strain evidence="3">EPUS1.4</strain>
        <tissue evidence="3">Thallus</tissue>
    </source>
</reference>
<feature type="region of interest" description="Disordered" evidence="2">
    <location>
        <begin position="1"/>
        <end position="29"/>
    </location>
</feature>
<name>A0A8H7ADV0_9EURO</name>
<evidence type="ECO:0000256" key="2">
    <source>
        <dbReference type="SAM" id="MobiDB-lite"/>
    </source>
</evidence>
<dbReference type="Proteomes" id="UP000606974">
    <property type="component" value="Unassembled WGS sequence"/>
</dbReference>
<proteinExistence type="predicted"/>
<dbReference type="AlphaFoldDB" id="A0A8H7ADV0"/>
<accession>A0A8H7ADV0</accession>
<feature type="compositionally biased region" description="Polar residues" evidence="2">
    <location>
        <begin position="1"/>
        <end position="25"/>
    </location>
</feature>
<evidence type="ECO:0000313" key="4">
    <source>
        <dbReference type="Proteomes" id="UP000606974"/>
    </source>
</evidence>
<feature type="coiled-coil region" evidence="1">
    <location>
        <begin position="51"/>
        <end position="78"/>
    </location>
</feature>
<gene>
    <name evidence="3" type="ORF">GJ744_001068</name>
</gene>
<comment type="caution">
    <text evidence="3">The sequence shown here is derived from an EMBL/GenBank/DDBJ whole genome shotgun (WGS) entry which is preliminary data.</text>
</comment>
<dbReference type="Pfam" id="PF14223">
    <property type="entry name" value="Retrotran_gag_2"/>
    <property type="match status" value="1"/>
</dbReference>
<protein>
    <submittedName>
        <fullName evidence="3">Uncharacterized protein</fullName>
    </submittedName>
</protein>